<reference evidence="1" key="2">
    <citation type="submission" date="2013-04" db="UniProtKB">
        <authorList>
            <consortium name="EnsemblPlants"/>
        </authorList>
    </citation>
    <scope>IDENTIFICATION</scope>
</reference>
<dbReference type="Proteomes" id="UP000006038">
    <property type="component" value="Chromosome 10"/>
</dbReference>
<keyword evidence="2" id="KW-1185">Reference proteome</keyword>
<dbReference type="AlphaFoldDB" id="J3N427"/>
<name>J3N427_ORYBR</name>
<proteinExistence type="predicted"/>
<accession>J3N427</accession>
<protein>
    <submittedName>
        <fullName evidence="1">Uncharacterized protein</fullName>
    </submittedName>
</protein>
<organism evidence="1">
    <name type="scientific">Oryza brachyantha</name>
    <name type="common">malo sina</name>
    <dbReference type="NCBI Taxonomy" id="4533"/>
    <lineage>
        <taxon>Eukaryota</taxon>
        <taxon>Viridiplantae</taxon>
        <taxon>Streptophyta</taxon>
        <taxon>Embryophyta</taxon>
        <taxon>Tracheophyta</taxon>
        <taxon>Spermatophyta</taxon>
        <taxon>Magnoliopsida</taxon>
        <taxon>Liliopsida</taxon>
        <taxon>Poales</taxon>
        <taxon>Poaceae</taxon>
        <taxon>BOP clade</taxon>
        <taxon>Oryzoideae</taxon>
        <taxon>Oryzeae</taxon>
        <taxon>Oryzinae</taxon>
        <taxon>Oryza</taxon>
    </lineage>
</organism>
<dbReference type="Gramene" id="OB10G22750.1">
    <property type="protein sequence ID" value="OB10G22750.1"/>
    <property type="gene ID" value="OB10G22750"/>
</dbReference>
<sequence length="53" mass="6333">MHAVQKYSCICTLTLTRTHTQTHASFSFFSSIYIYKSNFKYIIFDLKLVLKFF</sequence>
<evidence type="ECO:0000313" key="1">
    <source>
        <dbReference type="EnsemblPlants" id="OB10G22750.1"/>
    </source>
</evidence>
<dbReference type="EnsemblPlants" id="OB10G22750.1">
    <property type="protein sequence ID" value="OB10G22750.1"/>
    <property type="gene ID" value="OB10G22750"/>
</dbReference>
<dbReference type="HOGENOM" id="CLU_3071886_0_0_1"/>
<evidence type="ECO:0000313" key="2">
    <source>
        <dbReference type="Proteomes" id="UP000006038"/>
    </source>
</evidence>
<reference evidence="1" key="1">
    <citation type="journal article" date="2013" name="Nat. Commun.">
        <title>Whole-genome sequencing of Oryza brachyantha reveals mechanisms underlying Oryza genome evolution.</title>
        <authorList>
            <person name="Chen J."/>
            <person name="Huang Q."/>
            <person name="Gao D."/>
            <person name="Wang J."/>
            <person name="Lang Y."/>
            <person name="Liu T."/>
            <person name="Li B."/>
            <person name="Bai Z."/>
            <person name="Luis Goicoechea J."/>
            <person name="Liang C."/>
            <person name="Chen C."/>
            <person name="Zhang W."/>
            <person name="Sun S."/>
            <person name="Liao Y."/>
            <person name="Zhang X."/>
            <person name="Yang L."/>
            <person name="Song C."/>
            <person name="Wang M."/>
            <person name="Shi J."/>
            <person name="Liu G."/>
            <person name="Liu J."/>
            <person name="Zhou H."/>
            <person name="Zhou W."/>
            <person name="Yu Q."/>
            <person name="An N."/>
            <person name="Chen Y."/>
            <person name="Cai Q."/>
            <person name="Wang B."/>
            <person name="Liu B."/>
            <person name="Min J."/>
            <person name="Huang Y."/>
            <person name="Wu H."/>
            <person name="Li Z."/>
            <person name="Zhang Y."/>
            <person name="Yin Y."/>
            <person name="Song W."/>
            <person name="Jiang J."/>
            <person name="Jackson S.A."/>
            <person name="Wing R.A."/>
            <person name="Wang J."/>
            <person name="Chen M."/>
        </authorList>
    </citation>
    <scope>NUCLEOTIDE SEQUENCE [LARGE SCALE GENOMIC DNA]</scope>
    <source>
        <strain evidence="1">cv. IRGC 101232</strain>
    </source>
</reference>